<evidence type="ECO:0000256" key="3">
    <source>
        <dbReference type="ARBA" id="ARBA00022729"/>
    </source>
</evidence>
<dbReference type="GO" id="GO:0010227">
    <property type="term" value="P:floral organ abscission"/>
    <property type="evidence" value="ECO:0007669"/>
    <property type="project" value="UniProtKB-ARBA"/>
</dbReference>
<feature type="region of interest" description="Disordered" evidence="4">
    <location>
        <begin position="89"/>
        <end position="246"/>
    </location>
</feature>
<organism evidence="5 6">
    <name type="scientific">Cinchona calisaya</name>
    <dbReference type="NCBI Taxonomy" id="153742"/>
    <lineage>
        <taxon>Eukaryota</taxon>
        <taxon>Viridiplantae</taxon>
        <taxon>Streptophyta</taxon>
        <taxon>Embryophyta</taxon>
        <taxon>Tracheophyta</taxon>
        <taxon>Spermatophyta</taxon>
        <taxon>Magnoliopsida</taxon>
        <taxon>eudicotyledons</taxon>
        <taxon>Gunneridae</taxon>
        <taxon>Pentapetalae</taxon>
        <taxon>asterids</taxon>
        <taxon>lamiids</taxon>
        <taxon>Gentianales</taxon>
        <taxon>Rubiaceae</taxon>
        <taxon>Cinchonoideae</taxon>
        <taxon>Cinchoneae</taxon>
        <taxon>Cinchona</taxon>
    </lineage>
</organism>
<comment type="subcellular location">
    <subcellularLocation>
        <location evidence="1">Secreted</location>
        <location evidence="1">Extracellular space</location>
    </subcellularLocation>
</comment>
<accession>A0ABD2ZH44</accession>
<feature type="compositionally biased region" description="Basic and acidic residues" evidence="4">
    <location>
        <begin position="215"/>
        <end position="246"/>
    </location>
</feature>
<evidence type="ECO:0000256" key="4">
    <source>
        <dbReference type="SAM" id="MobiDB-lite"/>
    </source>
</evidence>
<proteinExistence type="predicted"/>
<sequence length="366" mass="39933">MASILSSSKNQYISWQITYLFSLVFALCYSNFARGHEQNSEAYASLPNVVFPNLAKGVPIPLSGPSVRRINPPPASRKMVFHKLPKGVPIPPSGPLAKRPPPQSHKLVFPKLPKGVPIPPSGPSNRTSDPPSPPPRNLVFPKLPKWVHIPPSGPSNRSSDPPPPPPRKLVFPKLPKGAPIPPSGPSKGIKGRGSVHGEIGKRWRETKGGGGRGTQSREKINETDERDAKKGEDGESKGEIEKKGDIKATMQNGTKIVEIEETVDMPAPTQDILTLYKNKERTSIVATQTKKADLLRLPLTTEKFNAAVTRHDDDFTAAQNRGVVAQDNKGTSMPISIFVAESPMVLFELHVPWEIKPLLHNTLPKS</sequence>
<evidence type="ECO:0000313" key="6">
    <source>
        <dbReference type="Proteomes" id="UP001630127"/>
    </source>
</evidence>
<dbReference type="GO" id="GO:0005576">
    <property type="term" value="C:extracellular region"/>
    <property type="evidence" value="ECO:0007669"/>
    <property type="project" value="UniProtKB-SubCell"/>
</dbReference>
<dbReference type="PANTHER" id="PTHR33599:SF13">
    <property type="entry name" value="FORMIN-LIKE PROTEIN 20"/>
    <property type="match status" value="1"/>
</dbReference>
<evidence type="ECO:0000256" key="1">
    <source>
        <dbReference type="ARBA" id="ARBA00004239"/>
    </source>
</evidence>
<name>A0ABD2ZH44_9GENT</name>
<dbReference type="AlphaFoldDB" id="A0ABD2ZH44"/>
<evidence type="ECO:0000256" key="2">
    <source>
        <dbReference type="ARBA" id="ARBA00022525"/>
    </source>
</evidence>
<dbReference type="PANTHER" id="PTHR33599">
    <property type="entry name" value="PROTEIN IDA-LIKE 5"/>
    <property type="match status" value="1"/>
</dbReference>
<protein>
    <submittedName>
        <fullName evidence="5">Uncharacterized protein</fullName>
    </submittedName>
</protein>
<keyword evidence="2" id="KW-0964">Secreted</keyword>
<evidence type="ECO:0000313" key="5">
    <source>
        <dbReference type="EMBL" id="KAL3518774.1"/>
    </source>
</evidence>
<dbReference type="EMBL" id="JBJUIK010000009">
    <property type="protein sequence ID" value="KAL3518774.1"/>
    <property type="molecule type" value="Genomic_DNA"/>
</dbReference>
<reference evidence="5 6" key="1">
    <citation type="submission" date="2024-11" db="EMBL/GenBank/DDBJ databases">
        <title>A near-complete genome assembly of Cinchona calisaya.</title>
        <authorList>
            <person name="Lian D.C."/>
            <person name="Zhao X.W."/>
            <person name="Wei L."/>
        </authorList>
    </citation>
    <scope>NUCLEOTIDE SEQUENCE [LARGE SCALE GENOMIC DNA]</scope>
    <source>
        <tissue evidence="5">Nenye</tissue>
    </source>
</reference>
<gene>
    <name evidence="5" type="ORF">ACH5RR_021363</name>
</gene>
<feature type="compositionally biased region" description="Basic and acidic residues" evidence="4">
    <location>
        <begin position="198"/>
        <end position="207"/>
    </location>
</feature>
<dbReference type="InterPro" id="IPR039639">
    <property type="entry name" value="IDA-like"/>
</dbReference>
<dbReference type="Proteomes" id="UP001630127">
    <property type="component" value="Unassembled WGS sequence"/>
</dbReference>
<keyword evidence="3" id="KW-0732">Signal</keyword>
<keyword evidence="6" id="KW-1185">Reference proteome</keyword>
<comment type="caution">
    <text evidence="5">The sequence shown here is derived from an EMBL/GenBank/DDBJ whole genome shotgun (WGS) entry which is preliminary data.</text>
</comment>
<feature type="compositionally biased region" description="Pro residues" evidence="4">
    <location>
        <begin position="89"/>
        <end position="103"/>
    </location>
</feature>